<dbReference type="SMART" id="SM00387">
    <property type="entry name" value="HATPase_c"/>
    <property type="match status" value="1"/>
</dbReference>
<name>A0ABT4LVN3_9PROT</name>
<reference evidence="17" key="1">
    <citation type="submission" date="2022-12" db="EMBL/GenBank/DDBJ databases">
        <title>Bacterial isolates from different developmental stages of Nematostella vectensis.</title>
        <authorList>
            <person name="Fraune S."/>
        </authorList>
    </citation>
    <scope>NUCLEOTIDE SEQUENCE</scope>
    <source>
        <strain evidence="17">G21632-S1</strain>
    </source>
</reference>
<comment type="caution">
    <text evidence="17">The sequence shown here is derived from an EMBL/GenBank/DDBJ whole genome shotgun (WGS) entry which is preliminary data.</text>
</comment>
<keyword evidence="6" id="KW-0812">Transmembrane</keyword>
<dbReference type="SUPFAM" id="SSF52172">
    <property type="entry name" value="CheY-like"/>
    <property type="match status" value="1"/>
</dbReference>
<dbReference type="InterPro" id="IPR005467">
    <property type="entry name" value="His_kinase_dom"/>
</dbReference>
<evidence type="ECO:0000256" key="8">
    <source>
        <dbReference type="ARBA" id="ARBA00022777"/>
    </source>
</evidence>
<evidence type="ECO:0000259" key="16">
    <source>
        <dbReference type="PROSITE" id="PS50110"/>
    </source>
</evidence>
<keyword evidence="18" id="KW-1185">Reference proteome</keyword>
<dbReference type="InterPro" id="IPR036890">
    <property type="entry name" value="HATPase_C_sf"/>
</dbReference>
<dbReference type="InterPro" id="IPR036097">
    <property type="entry name" value="HisK_dim/P_sf"/>
</dbReference>
<dbReference type="GO" id="GO:0005524">
    <property type="term" value="F:ATP binding"/>
    <property type="evidence" value="ECO:0007669"/>
    <property type="project" value="UniProtKB-KW"/>
</dbReference>
<keyword evidence="10" id="KW-1133">Transmembrane helix</keyword>
<keyword evidence="12" id="KW-0472">Membrane</keyword>
<dbReference type="CDD" id="cd00075">
    <property type="entry name" value="HATPase"/>
    <property type="match status" value="1"/>
</dbReference>
<evidence type="ECO:0000256" key="13">
    <source>
        <dbReference type="PROSITE-ProRule" id="PRU00169"/>
    </source>
</evidence>
<keyword evidence="4 13" id="KW-0597">Phosphoprotein</keyword>
<proteinExistence type="predicted"/>
<evidence type="ECO:0000256" key="11">
    <source>
        <dbReference type="ARBA" id="ARBA00023012"/>
    </source>
</evidence>
<dbReference type="SMART" id="SM00448">
    <property type="entry name" value="REC"/>
    <property type="match status" value="1"/>
</dbReference>
<dbReference type="Gene3D" id="1.10.287.130">
    <property type="match status" value="1"/>
</dbReference>
<dbReference type="Gene3D" id="3.30.450.20">
    <property type="entry name" value="PAS domain"/>
    <property type="match status" value="1"/>
</dbReference>
<sequence>MGLTLTDPETADDVARLQRRLARESAARREAERLLEEKSANLFEAIERLGEETAKVQRLSTAIDVSADGIAITNADGLFTYMNPMHASMFSYSSVDECIGLHWTSLYTPEILTIFERDIFPVFTRDGYWRGDATGRAKDGSAVHQSLSLTALADGGILCSTRDIAIAKRREAQREQLQQMLADAERRDALGRMASSVAHDFANILTTINASARLLGDEISSHSNDTLISRIQTSCRQANALVEDLMSFDSTPVLEARAIDELVTDVVEMMSNQFIGGHRLERIESPERLVCETDPTLFARLVANLVKNAWEALGATGHVIVSTARIIEDEPVDLPFQPSATVHRGELNAYPAARLIVRDDGTGMPQEALDNAFTPFQSSKGRGRGLGLVTVDALLTSQGGRMSVYSRPGDGTVFVLDLPLLEAGYANAGRSFLPQDKVHMAAGAIIVDDDPVQVDLGCEAVRRAGWNPVGFTDPTEALKVFRAAPKAFGLVITDRRMPQMSGDDLVRSLKAIQPGTRIIMCSGALQRPLPVGLAGALHKPASVEALAEMAGSPPDAVNSQTSTTFAD</sequence>
<dbReference type="PANTHER" id="PTHR42878">
    <property type="entry name" value="TWO-COMPONENT HISTIDINE KINASE"/>
    <property type="match status" value="1"/>
</dbReference>
<keyword evidence="7" id="KW-0547">Nucleotide-binding</keyword>
<feature type="domain" description="Response regulatory" evidence="16">
    <location>
        <begin position="443"/>
        <end position="554"/>
    </location>
</feature>
<evidence type="ECO:0000256" key="9">
    <source>
        <dbReference type="ARBA" id="ARBA00022840"/>
    </source>
</evidence>
<dbReference type="RefSeq" id="WP_269402301.1">
    <property type="nucleotide sequence ID" value="NZ_JAPWGW010000002.1"/>
</dbReference>
<dbReference type="Pfam" id="PF00512">
    <property type="entry name" value="HisKA"/>
    <property type="match status" value="1"/>
</dbReference>
<evidence type="ECO:0000256" key="6">
    <source>
        <dbReference type="ARBA" id="ARBA00022692"/>
    </source>
</evidence>
<evidence type="ECO:0000256" key="1">
    <source>
        <dbReference type="ARBA" id="ARBA00000085"/>
    </source>
</evidence>
<dbReference type="InterPro" id="IPR011006">
    <property type="entry name" value="CheY-like_superfamily"/>
</dbReference>
<evidence type="ECO:0000256" key="5">
    <source>
        <dbReference type="ARBA" id="ARBA00022679"/>
    </source>
</evidence>
<evidence type="ECO:0000256" key="3">
    <source>
        <dbReference type="ARBA" id="ARBA00012438"/>
    </source>
</evidence>
<keyword evidence="8" id="KW-0418">Kinase</keyword>
<dbReference type="PRINTS" id="PR00344">
    <property type="entry name" value="BCTRLSENSOR"/>
</dbReference>
<dbReference type="SUPFAM" id="SSF47384">
    <property type="entry name" value="Homodimeric domain of signal transducing histidine kinase"/>
    <property type="match status" value="1"/>
</dbReference>
<accession>A0ABT4LVN3</accession>
<dbReference type="PANTHER" id="PTHR42878:SF7">
    <property type="entry name" value="SENSOR HISTIDINE KINASE GLRK"/>
    <property type="match status" value="1"/>
</dbReference>
<dbReference type="InterPro" id="IPR000014">
    <property type="entry name" value="PAS"/>
</dbReference>
<evidence type="ECO:0000256" key="12">
    <source>
        <dbReference type="ARBA" id="ARBA00023136"/>
    </source>
</evidence>
<dbReference type="CDD" id="cd00130">
    <property type="entry name" value="PAS"/>
    <property type="match status" value="1"/>
</dbReference>
<dbReference type="InterPro" id="IPR035965">
    <property type="entry name" value="PAS-like_dom_sf"/>
</dbReference>
<dbReference type="Pfam" id="PF00072">
    <property type="entry name" value="Response_reg"/>
    <property type="match status" value="1"/>
</dbReference>
<protein>
    <recommendedName>
        <fullName evidence="3">histidine kinase</fullName>
        <ecNumber evidence="3">2.7.13.3</ecNumber>
    </recommendedName>
</protein>
<dbReference type="PROSITE" id="PS50110">
    <property type="entry name" value="RESPONSE_REGULATORY"/>
    <property type="match status" value="1"/>
</dbReference>
<feature type="coiled-coil region" evidence="14">
    <location>
        <begin position="14"/>
        <end position="48"/>
    </location>
</feature>
<evidence type="ECO:0000259" key="15">
    <source>
        <dbReference type="PROSITE" id="PS50109"/>
    </source>
</evidence>
<dbReference type="InterPro" id="IPR050351">
    <property type="entry name" value="BphY/WalK/GraS-like"/>
</dbReference>
<dbReference type="Pfam" id="PF13188">
    <property type="entry name" value="PAS_8"/>
    <property type="match status" value="1"/>
</dbReference>
<dbReference type="Proteomes" id="UP001083770">
    <property type="component" value="Unassembled WGS sequence"/>
</dbReference>
<dbReference type="SMART" id="SM00388">
    <property type="entry name" value="HisKA"/>
    <property type="match status" value="1"/>
</dbReference>
<dbReference type="SMART" id="SM00091">
    <property type="entry name" value="PAS"/>
    <property type="match status" value="1"/>
</dbReference>
<dbReference type="SUPFAM" id="SSF55874">
    <property type="entry name" value="ATPase domain of HSP90 chaperone/DNA topoisomerase II/histidine kinase"/>
    <property type="match status" value="1"/>
</dbReference>
<keyword evidence="14" id="KW-0175">Coiled coil</keyword>
<evidence type="ECO:0000256" key="14">
    <source>
        <dbReference type="SAM" id="Coils"/>
    </source>
</evidence>
<dbReference type="EC" id="2.7.13.3" evidence="3"/>
<dbReference type="NCBIfam" id="TIGR00229">
    <property type="entry name" value="sensory_box"/>
    <property type="match status" value="1"/>
</dbReference>
<keyword evidence="11" id="KW-0902">Two-component regulatory system</keyword>
<dbReference type="InterPro" id="IPR003661">
    <property type="entry name" value="HisK_dim/P_dom"/>
</dbReference>
<evidence type="ECO:0000256" key="2">
    <source>
        <dbReference type="ARBA" id="ARBA00004141"/>
    </source>
</evidence>
<keyword evidence="5" id="KW-0808">Transferase</keyword>
<dbReference type="InterPro" id="IPR001789">
    <property type="entry name" value="Sig_transdc_resp-reg_receiver"/>
</dbReference>
<evidence type="ECO:0000256" key="10">
    <source>
        <dbReference type="ARBA" id="ARBA00022989"/>
    </source>
</evidence>
<dbReference type="EMBL" id="JAPWGW010000002">
    <property type="protein sequence ID" value="MCZ4298187.1"/>
    <property type="molecule type" value="Genomic_DNA"/>
</dbReference>
<dbReference type="Gene3D" id="3.30.565.10">
    <property type="entry name" value="Histidine kinase-like ATPase, C-terminal domain"/>
    <property type="match status" value="1"/>
</dbReference>
<dbReference type="SUPFAM" id="SSF55785">
    <property type="entry name" value="PYP-like sensor domain (PAS domain)"/>
    <property type="match status" value="1"/>
</dbReference>
<dbReference type="Gene3D" id="3.40.50.2300">
    <property type="match status" value="1"/>
</dbReference>
<evidence type="ECO:0000313" key="17">
    <source>
        <dbReference type="EMBL" id="MCZ4298187.1"/>
    </source>
</evidence>
<evidence type="ECO:0000256" key="7">
    <source>
        <dbReference type="ARBA" id="ARBA00022741"/>
    </source>
</evidence>
<dbReference type="PROSITE" id="PS50109">
    <property type="entry name" value="HIS_KIN"/>
    <property type="match status" value="1"/>
</dbReference>
<dbReference type="CDD" id="cd00082">
    <property type="entry name" value="HisKA"/>
    <property type="match status" value="1"/>
</dbReference>
<feature type="modified residue" description="4-aspartylphosphate" evidence="13">
    <location>
        <position position="494"/>
    </location>
</feature>
<dbReference type="InterPro" id="IPR004358">
    <property type="entry name" value="Sig_transdc_His_kin-like_C"/>
</dbReference>
<comment type="subcellular location">
    <subcellularLocation>
        <location evidence="2">Membrane</location>
        <topology evidence="2">Multi-pass membrane protein</topology>
    </subcellularLocation>
</comment>
<evidence type="ECO:0000313" key="18">
    <source>
        <dbReference type="Proteomes" id="UP001083770"/>
    </source>
</evidence>
<feature type="domain" description="Histidine kinase" evidence="15">
    <location>
        <begin position="196"/>
        <end position="422"/>
    </location>
</feature>
<comment type="catalytic activity">
    <reaction evidence="1">
        <text>ATP + protein L-histidine = ADP + protein N-phospho-L-histidine.</text>
        <dbReference type="EC" id="2.7.13.3"/>
    </reaction>
</comment>
<dbReference type="Pfam" id="PF02518">
    <property type="entry name" value="HATPase_c"/>
    <property type="match status" value="1"/>
</dbReference>
<gene>
    <name evidence="17" type="ORF">O4G74_08965</name>
</gene>
<organism evidence="17 18">
    <name type="scientific">Henriciella marina</name>
    <dbReference type="NCBI Taxonomy" id="453851"/>
    <lineage>
        <taxon>Bacteria</taxon>
        <taxon>Pseudomonadati</taxon>
        <taxon>Pseudomonadota</taxon>
        <taxon>Alphaproteobacteria</taxon>
        <taxon>Hyphomonadales</taxon>
        <taxon>Hyphomonadaceae</taxon>
        <taxon>Henriciella</taxon>
    </lineage>
</organism>
<evidence type="ECO:0000256" key="4">
    <source>
        <dbReference type="ARBA" id="ARBA00022553"/>
    </source>
</evidence>
<dbReference type="CDD" id="cd00156">
    <property type="entry name" value="REC"/>
    <property type="match status" value="1"/>
</dbReference>
<dbReference type="InterPro" id="IPR003594">
    <property type="entry name" value="HATPase_dom"/>
</dbReference>
<keyword evidence="9 17" id="KW-0067">ATP-binding</keyword>